<feature type="domain" description="Phage integrase SAM-like" evidence="3">
    <location>
        <begin position="50"/>
        <end position="144"/>
    </location>
</feature>
<evidence type="ECO:0000256" key="2">
    <source>
        <dbReference type="SAM" id="MobiDB-lite"/>
    </source>
</evidence>
<dbReference type="EMBL" id="JBHDLN010000022">
    <property type="protein sequence ID" value="MFB0846490.1"/>
    <property type="molecule type" value="Genomic_DNA"/>
</dbReference>
<dbReference type="Pfam" id="PF13102">
    <property type="entry name" value="Phage_int_SAM_5"/>
    <property type="match status" value="1"/>
</dbReference>
<accession>A0ABV4VA17</accession>
<dbReference type="RefSeq" id="WP_373956442.1">
    <property type="nucleotide sequence ID" value="NZ_JBHDLN010000022.1"/>
</dbReference>
<feature type="compositionally biased region" description="Polar residues" evidence="2">
    <location>
        <begin position="26"/>
        <end position="37"/>
    </location>
</feature>
<evidence type="ECO:0000259" key="3">
    <source>
        <dbReference type="Pfam" id="PF13102"/>
    </source>
</evidence>
<keyword evidence="5" id="KW-1185">Reference proteome</keyword>
<keyword evidence="1" id="KW-0238">DNA-binding</keyword>
<gene>
    <name evidence="4" type="ORF">ACEU3E_30275</name>
</gene>
<dbReference type="Gene3D" id="1.10.150.130">
    <property type="match status" value="1"/>
</dbReference>
<dbReference type="Proteomes" id="UP001575622">
    <property type="component" value="Unassembled WGS sequence"/>
</dbReference>
<organism evidence="4 5">
    <name type="scientific">Paenibacillus oleatilyticus</name>
    <dbReference type="NCBI Taxonomy" id="2594886"/>
    <lineage>
        <taxon>Bacteria</taxon>
        <taxon>Bacillati</taxon>
        <taxon>Bacillota</taxon>
        <taxon>Bacilli</taxon>
        <taxon>Bacillales</taxon>
        <taxon>Paenibacillaceae</taxon>
        <taxon>Paenibacillus</taxon>
    </lineage>
</organism>
<evidence type="ECO:0000256" key="1">
    <source>
        <dbReference type="ARBA" id="ARBA00023125"/>
    </source>
</evidence>
<comment type="caution">
    <text evidence="4">The sequence shown here is derived from an EMBL/GenBank/DDBJ whole genome shotgun (WGS) entry which is preliminary data.</text>
</comment>
<feature type="region of interest" description="Disordered" evidence="2">
    <location>
        <begin position="1"/>
        <end position="43"/>
    </location>
</feature>
<name>A0ABV4VA17_9BACL</name>
<sequence>MKGNKKKAESMLQDARKNFEIPSESVVEQATQPIETKSTQDEDSPTGILFTDFMLEWLDMMKYRVEVTTHAAYSFNVKGKIAPYFKEKGILLEELQAKHLQDFYQFVLNKYKITTHTAQKYHANIRQALQHAFKMDMIRFNPADKVDRPKKNQFVGSFYTNEELNQLFEAVKDDPV</sequence>
<proteinExistence type="predicted"/>
<feature type="compositionally biased region" description="Basic and acidic residues" evidence="2">
    <location>
        <begin position="1"/>
        <end position="19"/>
    </location>
</feature>
<evidence type="ECO:0000313" key="5">
    <source>
        <dbReference type="Proteomes" id="UP001575622"/>
    </source>
</evidence>
<dbReference type="InterPro" id="IPR011010">
    <property type="entry name" value="DNA_brk_join_enz"/>
</dbReference>
<dbReference type="InterPro" id="IPR010998">
    <property type="entry name" value="Integrase_recombinase_N"/>
</dbReference>
<reference evidence="4 5" key="1">
    <citation type="submission" date="2024-09" db="EMBL/GenBank/DDBJ databases">
        <authorList>
            <person name="Makale K.P.P."/>
            <person name="Makhzoum A."/>
            <person name="Rantong G."/>
            <person name="Rahube T.O."/>
        </authorList>
    </citation>
    <scope>NUCLEOTIDE SEQUENCE [LARGE SCALE GENOMIC DNA]</scope>
    <source>
        <strain evidence="4 5">KM_D13</strain>
    </source>
</reference>
<dbReference type="SUPFAM" id="SSF56349">
    <property type="entry name" value="DNA breaking-rejoining enzymes"/>
    <property type="match status" value="1"/>
</dbReference>
<protein>
    <submittedName>
        <fullName evidence="4">Phage integrase SAM-like domain-containing protein</fullName>
    </submittedName>
</protein>
<evidence type="ECO:0000313" key="4">
    <source>
        <dbReference type="EMBL" id="MFB0846490.1"/>
    </source>
</evidence>
<dbReference type="InterPro" id="IPR025269">
    <property type="entry name" value="SAM-like_dom"/>
</dbReference>